<protein>
    <submittedName>
        <fullName evidence="4">Ribokinase</fullName>
    </submittedName>
</protein>
<dbReference type="EMBL" id="FUYE01000004">
    <property type="protein sequence ID" value="SKA89208.1"/>
    <property type="molecule type" value="Genomic_DNA"/>
</dbReference>
<keyword evidence="1" id="KW-0808">Transferase</keyword>
<dbReference type="PANTHER" id="PTHR10584:SF166">
    <property type="entry name" value="RIBOKINASE"/>
    <property type="match status" value="1"/>
</dbReference>
<evidence type="ECO:0000313" key="5">
    <source>
        <dbReference type="Proteomes" id="UP000190774"/>
    </source>
</evidence>
<dbReference type="STRING" id="48467.SAMN02745166_01554"/>
<evidence type="ECO:0000313" key="4">
    <source>
        <dbReference type="EMBL" id="SKA89208.1"/>
    </source>
</evidence>
<keyword evidence="5" id="KW-1185">Reference proteome</keyword>
<dbReference type="GO" id="GO:0005829">
    <property type="term" value="C:cytosol"/>
    <property type="evidence" value="ECO:0007669"/>
    <property type="project" value="TreeGrafter"/>
</dbReference>
<feature type="domain" description="Carbohydrate kinase PfkB" evidence="3">
    <location>
        <begin position="18"/>
        <end position="280"/>
    </location>
</feature>
<organism evidence="4 5">
    <name type="scientific">Prosthecobacter debontii</name>
    <dbReference type="NCBI Taxonomy" id="48467"/>
    <lineage>
        <taxon>Bacteria</taxon>
        <taxon>Pseudomonadati</taxon>
        <taxon>Verrucomicrobiota</taxon>
        <taxon>Verrucomicrobiia</taxon>
        <taxon>Verrucomicrobiales</taxon>
        <taxon>Verrucomicrobiaceae</taxon>
        <taxon>Prosthecobacter</taxon>
    </lineage>
</organism>
<dbReference type="Proteomes" id="UP000190774">
    <property type="component" value="Unassembled WGS sequence"/>
</dbReference>
<dbReference type="SUPFAM" id="SSF53613">
    <property type="entry name" value="Ribokinase-like"/>
    <property type="match status" value="1"/>
</dbReference>
<dbReference type="PROSITE" id="PS00584">
    <property type="entry name" value="PFKB_KINASES_2"/>
    <property type="match status" value="1"/>
</dbReference>
<dbReference type="RefSeq" id="WP_078812750.1">
    <property type="nucleotide sequence ID" value="NZ_FUYE01000004.1"/>
</dbReference>
<evidence type="ECO:0000259" key="3">
    <source>
        <dbReference type="Pfam" id="PF00294"/>
    </source>
</evidence>
<dbReference type="InterPro" id="IPR029056">
    <property type="entry name" value="Ribokinase-like"/>
</dbReference>
<sequence length="306" mass="32867">MSVIIAGTVALDNVKTPQDSQDNLLGGSASYAALAASIFTQPVHIVGVIGHDFPEAHLNLLGSKGIQLDGLERSSGASFTWTGEYHEDMNNRTTHAVGINVLESWAPKVPASAAEAKIAVLANMSPDNQLQTLEQCTGASFVVADTMDLWISIANERLHDVLKKIDLLVINDGEAKEFARTTNLVEAGRKLQAKGPRFVVVKRGEHGSYLFGETPDQFFSCSAYPLDSVFDPTGAGDSFLGGMAGWLSSQGKTTPSFEDLRQAVVHGSVTASYTCEAFSTHKLQKVTKDDVASRLSELQRYTSFVA</sequence>
<dbReference type="Gene3D" id="3.40.1190.20">
    <property type="match status" value="1"/>
</dbReference>
<accession>A0A1T4XJ76</accession>
<dbReference type="GO" id="GO:0016301">
    <property type="term" value="F:kinase activity"/>
    <property type="evidence" value="ECO:0007669"/>
    <property type="project" value="UniProtKB-KW"/>
</dbReference>
<dbReference type="Pfam" id="PF00294">
    <property type="entry name" value="PfkB"/>
    <property type="match status" value="1"/>
</dbReference>
<reference evidence="5" key="1">
    <citation type="submission" date="2017-02" db="EMBL/GenBank/DDBJ databases">
        <authorList>
            <person name="Varghese N."/>
            <person name="Submissions S."/>
        </authorList>
    </citation>
    <scope>NUCLEOTIDE SEQUENCE [LARGE SCALE GENOMIC DNA]</scope>
    <source>
        <strain evidence="5">ATCC 700200</strain>
    </source>
</reference>
<evidence type="ECO:0000256" key="1">
    <source>
        <dbReference type="ARBA" id="ARBA00022679"/>
    </source>
</evidence>
<dbReference type="InterPro" id="IPR002173">
    <property type="entry name" value="Carboh/pur_kinase_PfkB_CS"/>
</dbReference>
<keyword evidence="2 4" id="KW-0418">Kinase</keyword>
<dbReference type="InterPro" id="IPR011611">
    <property type="entry name" value="PfkB_dom"/>
</dbReference>
<dbReference type="OrthoDB" id="9813569at2"/>
<proteinExistence type="predicted"/>
<dbReference type="PANTHER" id="PTHR10584">
    <property type="entry name" value="SUGAR KINASE"/>
    <property type="match status" value="1"/>
</dbReference>
<dbReference type="AlphaFoldDB" id="A0A1T4XJ76"/>
<gene>
    <name evidence="4" type="ORF">SAMN02745166_01554</name>
</gene>
<name>A0A1T4XJ76_9BACT</name>
<evidence type="ECO:0000256" key="2">
    <source>
        <dbReference type="ARBA" id="ARBA00022777"/>
    </source>
</evidence>